<organism evidence="8 9">
    <name type="scientific">Bullifex porci</name>
    <dbReference type="NCBI Taxonomy" id="2606638"/>
    <lineage>
        <taxon>Bacteria</taxon>
        <taxon>Pseudomonadati</taxon>
        <taxon>Spirochaetota</taxon>
        <taxon>Spirochaetia</taxon>
        <taxon>Spirochaetales</taxon>
        <taxon>Spirochaetaceae</taxon>
        <taxon>Bullifex</taxon>
    </lineage>
</organism>
<evidence type="ECO:0000256" key="6">
    <source>
        <dbReference type="PIRSR" id="PIRSR602129-50"/>
    </source>
</evidence>
<sequence length="476" mass="53572">MRENEIYVLSSNPEIKETLRSMIINTLDAVLSSIDSDRCYSGIDPNDLRRIINSIEVLPENGIGFDKTLKRVEEDVLPHLLSTWSTSYMPHLHSPALLEAIASELIIAIFNDSLDSWDQGPAATEIELIVIKKLCELFGYGEDSDGVFTSGGSGSNLSAVIQARDKFCNEQLNWDVKKKGLPAEYKKLRIYTSSISHFSFDKASHIIGLGYDNVVHLPVNEKCQIDTLKAAEIIKNDYEDGYLPFLIVATIGTTDFGSIDNVKELKQIADKYNMYLHCDAAYGSGAIMSSYSSRLGELSLADSITIDFHKMFLLPISCSCLIVKNKKTLECFELHADYLNREEDEEDGYVNLVGKAIQTTRRADALKVLIAFMTRGRDGYRSMIDRVIENAQYFYNKIKDDPLFITGPKPELSSVVFAINKGDELNKRIRRALMSKGTIIGQTVWKEKVMLKFTLLNPALTHEKIDELVKAIKEYK</sequence>
<accession>A0A7X2PCV3</accession>
<comment type="cofactor">
    <cofactor evidence="1 6 7">
        <name>pyridoxal 5'-phosphate</name>
        <dbReference type="ChEBI" id="CHEBI:597326"/>
    </cofactor>
</comment>
<dbReference type="SUPFAM" id="SSF53383">
    <property type="entry name" value="PLP-dependent transferases"/>
    <property type="match status" value="1"/>
</dbReference>
<evidence type="ECO:0000256" key="2">
    <source>
        <dbReference type="ARBA" id="ARBA00009533"/>
    </source>
</evidence>
<dbReference type="PROSITE" id="PS00392">
    <property type="entry name" value="DDC_GAD_HDC_YDC"/>
    <property type="match status" value="1"/>
</dbReference>
<dbReference type="EMBL" id="VUNN01000013">
    <property type="protein sequence ID" value="MSU06579.1"/>
    <property type="molecule type" value="Genomic_DNA"/>
</dbReference>
<evidence type="ECO:0000256" key="7">
    <source>
        <dbReference type="RuleBase" id="RU000382"/>
    </source>
</evidence>
<dbReference type="InterPro" id="IPR021115">
    <property type="entry name" value="Pyridoxal-P_BS"/>
</dbReference>
<protein>
    <submittedName>
        <fullName evidence="8">Diaminobutyrate decarboxylase</fullName>
    </submittedName>
</protein>
<dbReference type="RefSeq" id="WP_154425551.1">
    <property type="nucleotide sequence ID" value="NZ_VUNN01000013.1"/>
</dbReference>
<dbReference type="GO" id="GO:0019752">
    <property type="term" value="P:carboxylic acid metabolic process"/>
    <property type="evidence" value="ECO:0007669"/>
    <property type="project" value="InterPro"/>
</dbReference>
<keyword evidence="5 7" id="KW-0456">Lyase</keyword>
<dbReference type="GO" id="GO:0016831">
    <property type="term" value="F:carboxy-lyase activity"/>
    <property type="evidence" value="ECO:0007669"/>
    <property type="project" value="UniProtKB-KW"/>
</dbReference>
<reference evidence="8 9" key="1">
    <citation type="submission" date="2019-08" db="EMBL/GenBank/DDBJ databases">
        <title>In-depth cultivation of the pig gut microbiome towards novel bacterial diversity and tailored functional studies.</title>
        <authorList>
            <person name="Wylensek D."/>
            <person name="Hitch T.C.A."/>
            <person name="Clavel T."/>
        </authorList>
    </citation>
    <scope>NUCLEOTIDE SEQUENCE [LARGE SCALE GENOMIC DNA]</scope>
    <source>
        <strain evidence="8 9">NM-380-WT-3C1</strain>
    </source>
</reference>
<name>A0A7X2PCV3_9SPIO</name>
<dbReference type="GO" id="GO:0030170">
    <property type="term" value="F:pyridoxal phosphate binding"/>
    <property type="evidence" value="ECO:0007669"/>
    <property type="project" value="InterPro"/>
</dbReference>
<evidence type="ECO:0000313" key="8">
    <source>
        <dbReference type="EMBL" id="MSU06579.1"/>
    </source>
</evidence>
<comment type="caution">
    <text evidence="8">The sequence shown here is derived from an EMBL/GenBank/DDBJ whole genome shotgun (WGS) entry which is preliminary data.</text>
</comment>
<evidence type="ECO:0000313" key="9">
    <source>
        <dbReference type="Proteomes" id="UP000460549"/>
    </source>
</evidence>
<proteinExistence type="inferred from homology"/>
<keyword evidence="3" id="KW-0210">Decarboxylase</keyword>
<dbReference type="InterPro" id="IPR015421">
    <property type="entry name" value="PyrdxlP-dep_Trfase_major"/>
</dbReference>
<evidence type="ECO:0000256" key="3">
    <source>
        <dbReference type="ARBA" id="ARBA00022793"/>
    </source>
</evidence>
<evidence type="ECO:0000256" key="5">
    <source>
        <dbReference type="ARBA" id="ARBA00023239"/>
    </source>
</evidence>
<gene>
    <name evidence="8" type="ORF">FYJ80_07295</name>
</gene>
<dbReference type="Pfam" id="PF00282">
    <property type="entry name" value="Pyridoxal_deC"/>
    <property type="match status" value="1"/>
</dbReference>
<dbReference type="Gene3D" id="3.40.640.10">
    <property type="entry name" value="Type I PLP-dependent aspartate aminotransferase-like (Major domain)"/>
    <property type="match status" value="1"/>
</dbReference>
<dbReference type="InterPro" id="IPR002129">
    <property type="entry name" value="PyrdxlP-dep_de-COase"/>
</dbReference>
<feature type="modified residue" description="N6-(pyridoxal phosphate)lysine" evidence="6">
    <location>
        <position position="310"/>
    </location>
</feature>
<dbReference type="PANTHER" id="PTHR45677">
    <property type="entry name" value="GLUTAMATE DECARBOXYLASE-RELATED"/>
    <property type="match status" value="1"/>
</dbReference>
<dbReference type="InterPro" id="IPR015422">
    <property type="entry name" value="PyrdxlP-dep_Trfase_small"/>
</dbReference>
<dbReference type="InterPro" id="IPR015424">
    <property type="entry name" value="PyrdxlP-dep_Trfase"/>
</dbReference>
<keyword evidence="9" id="KW-1185">Reference proteome</keyword>
<dbReference type="AlphaFoldDB" id="A0A7X2PCV3"/>
<evidence type="ECO:0000256" key="4">
    <source>
        <dbReference type="ARBA" id="ARBA00022898"/>
    </source>
</evidence>
<evidence type="ECO:0000256" key="1">
    <source>
        <dbReference type="ARBA" id="ARBA00001933"/>
    </source>
</evidence>
<dbReference type="GO" id="GO:0005737">
    <property type="term" value="C:cytoplasm"/>
    <property type="evidence" value="ECO:0007669"/>
    <property type="project" value="TreeGrafter"/>
</dbReference>
<keyword evidence="4 6" id="KW-0663">Pyridoxal phosphate</keyword>
<dbReference type="Gene3D" id="3.90.1150.10">
    <property type="entry name" value="Aspartate Aminotransferase, domain 1"/>
    <property type="match status" value="1"/>
</dbReference>
<dbReference type="PANTHER" id="PTHR45677:SF8">
    <property type="entry name" value="CYSTEINE SULFINIC ACID DECARBOXYLASE"/>
    <property type="match status" value="1"/>
</dbReference>
<dbReference type="Proteomes" id="UP000460549">
    <property type="component" value="Unassembled WGS sequence"/>
</dbReference>
<comment type="similarity">
    <text evidence="2 7">Belongs to the group II decarboxylase family.</text>
</comment>